<dbReference type="Proteomes" id="UP000295598">
    <property type="component" value="Unassembled WGS sequence"/>
</dbReference>
<dbReference type="EC" id="3.1.4.14" evidence="6"/>
<comment type="function">
    <text evidence="6">Converts holo-ACP to apo-ACP by hydrolytic cleavage of the phosphopantetheine prosthetic group from ACP.</text>
</comment>
<dbReference type="AlphaFoldDB" id="A0A4R4JYL6"/>
<dbReference type="InterPro" id="IPR007431">
    <property type="entry name" value="ACP_PD"/>
</dbReference>
<evidence type="ECO:0000256" key="2">
    <source>
        <dbReference type="ARBA" id="ARBA00022801"/>
    </source>
</evidence>
<keyword evidence="5 6" id="KW-0275">Fatty acid biosynthesis</keyword>
<dbReference type="Pfam" id="PF04336">
    <property type="entry name" value="ACP_PD"/>
    <property type="match status" value="1"/>
</dbReference>
<evidence type="ECO:0000313" key="7">
    <source>
        <dbReference type="EMBL" id="TDB59964.1"/>
    </source>
</evidence>
<dbReference type="EMBL" id="PUJY01000009">
    <property type="protein sequence ID" value="TDB59964.1"/>
    <property type="molecule type" value="Genomic_DNA"/>
</dbReference>
<keyword evidence="4 6" id="KW-0443">Lipid metabolism</keyword>
<sequence length="206" mass="24165">MNFLAHLHLATLAESSLLGNLMADFVRGNPEGQYSADVVAGIRMHRRVDVLTDTHPLVTQARHLFSSQYRRVAPITLDIIWDHFLSRYWDKLVPDNSLPAFIHRVRSQIEPHLYKTPEKFQEMNEFLWSQNWLIRYADLTFIANVLNGMARRHPRLSALSGSFQDIEQHYSDLEALFWQFYPSMMEKAQNKDFYNLPQMKLETSPN</sequence>
<dbReference type="GO" id="GO:0008770">
    <property type="term" value="F:[acyl-carrier-protein] phosphodiesterase activity"/>
    <property type="evidence" value="ECO:0007669"/>
    <property type="project" value="UniProtKB-UniRule"/>
</dbReference>
<evidence type="ECO:0000256" key="1">
    <source>
        <dbReference type="ARBA" id="ARBA00022516"/>
    </source>
</evidence>
<dbReference type="HAMAP" id="MF_01950">
    <property type="entry name" value="AcpH"/>
    <property type="match status" value="1"/>
</dbReference>
<gene>
    <name evidence="6" type="primary">acpH</name>
    <name evidence="7" type="ORF">C5467_07875</name>
</gene>
<protein>
    <recommendedName>
        <fullName evidence="6">Acyl carrier protein phosphodiesterase</fullName>
        <shortName evidence="6">ACP phosphodiesterase</shortName>
        <ecNumber evidence="6">3.1.4.14</ecNumber>
    </recommendedName>
</protein>
<evidence type="ECO:0000313" key="8">
    <source>
        <dbReference type="Proteomes" id="UP000295598"/>
    </source>
</evidence>
<dbReference type="GO" id="GO:0006633">
    <property type="term" value="P:fatty acid biosynthetic process"/>
    <property type="evidence" value="ECO:0007669"/>
    <property type="project" value="UniProtKB-UniRule"/>
</dbReference>
<dbReference type="PIRSF" id="PIRSF011489">
    <property type="entry name" value="DUF479"/>
    <property type="match status" value="1"/>
</dbReference>
<dbReference type="PANTHER" id="PTHR38764">
    <property type="entry name" value="ACYL CARRIER PROTEIN PHOSPHODIESTERASE"/>
    <property type="match status" value="1"/>
</dbReference>
<reference evidence="7 8" key="1">
    <citation type="journal article" date="2019" name="Int. J. Syst. Evol. Microbiol.">
        <title>Photorhabdus khanii subsp. guanajuatensis subsp. nov., isolated from Heterorhabditis atacamensis, and Photorhabdus luminescens subsp. mexicana subsp. nov., isolated from Heterorhabditis mexicana entomopathogenic nematodes.</title>
        <authorList>
            <person name="Machado R.A.R."/>
            <person name="Bruno P."/>
            <person name="Arce C.C.M."/>
            <person name="Liechti N."/>
            <person name="Kohler A."/>
            <person name="Bernal J."/>
            <person name="Bruggmann R."/>
            <person name="Turlings T.C.J."/>
        </authorList>
    </citation>
    <scope>NUCLEOTIDE SEQUENCE [LARGE SCALE GENOMIC DNA]</scope>
    <source>
        <strain evidence="7 8">MEX20-17</strain>
    </source>
</reference>
<keyword evidence="3 6" id="KW-0276">Fatty acid metabolism</keyword>
<evidence type="ECO:0000256" key="3">
    <source>
        <dbReference type="ARBA" id="ARBA00022832"/>
    </source>
</evidence>
<accession>A0A4R4JYL6</accession>
<evidence type="ECO:0000256" key="4">
    <source>
        <dbReference type="ARBA" id="ARBA00023098"/>
    </source>
</evidence>
<dbReference type="RefSeq" id="WP_132353820.1">
    <property type="nucleotide sequence ID" value="NZ_CAWOJO010000009.1"/>
</dbReference>
<comment type="catalytic activity">
    <reaction evidence="6">
        <text>holo-[ACP] + H2O = apo-[ACP] + (R)-4'-phosphopantetheine + H(+)</text>
        <dbReference type="Rhea" id="RHEA:20537"/>
        <dbReference type="Rhea" id="RHEA-COMP:9685"/>
        <dbReference type="Rhea" id="RHEA-COMP:9690"/>
        <dbReference type="ChEBI" id="CHEBI:15377"/>
        <dbReference type="ChEBI" id="CHEBI:15378"/>
        <dbReference type="ChEBI" id="CHEBI:29999"/>
        <dbReference type="ChEBI" id="CHEBI:61723"/>
        <dbReference type="ChEBI" id="CHEBI:64479"/>
        <dbReference type="EC" id="3.1.4.14"/>
    </reaction>
</comment>
<organism evidence="7 8">
    <name type="scientific">Photorhabdus khanii subsp. guanajuatensis</name>
    <dbReference type="NCBI Taxonomy" id="2100166"/>
    <lineage>
        <taxon>Bacteria</taxon>
        <taxon>Pseudomonadati</taxon>
        <taxon>Pseudomonadota</taxon>
        <taxon>Gammaproteobacteria</taxon>
        <taxon>Enterobacterales</taxon>
        <taxon>Morganellaceae</taxon>
        <taxon>Photorhabdus</taxon>
    </lineage>
</organism>
<name>A0A4R4JYL6_9GAMM</name>
<keyword evidence="2 6" id="KW-0378">Hydrolase</keyword>
<comment type="similarity">
    <text evidence="6">Belongs to the AcpH family.</text>
</comment>
<comment type="caution">
    <text evidence="7">The sequence shown here is derived from an EMBL/GenBank/DDBJ whole genome shotgun (WGS) entry which is preliminary data.</text>
</comment>
<evidence type="ECO:0000256" key="5">
    <source>
        <dbReference type="ARBA" id="ARBA00023160"/>
    </source>
</evidence>
<proteinExistence type="inferred from homology"/>
<dbReference type="InterPro" id="IPR023491">
    <property type="entry name" value="ACP_phosphodiesterase_gpbac"/>
</dbReference>
<dbReference type="PANTHER" id="PTHR38764:SF1">
    <property type="entry name" value="ACYL CARRIER PROTEIN PHOSPHODIESTERASE"/>
    <property type="match status" value="1"/>
</dbReference>
<keyword evidence="1 6" id="KW-0444">Lipid biosynthesis</keyword>
<evidence type="ECO:0000256" key="6">
    <source>
        <dbReference type="HAMAP-Rule" id="MF_01950"/>
    </source>
</evidence>